<accession>A0A2A2HAM3</accession>
<dbReference type="InterPro" id="IPR051612">
    <property type="entry name" value="Teichoic_Acid_Biosynth"/>
</dbReference>
<proteinExistence type="inferred from homology"/>
<dbReference type="Gene3D" id="3.40.50.2000">
    <property type="entry name" value="Glycogen Phosphorylase B"/>
    <property type="match status" value="1"/>
</dbReference>
<dbReference type="Gene3D" id="3.40.50.11820">
    <property type="match status" value="1"/>
</dbReference>
<keyword evidence="5" id="KW-0777">Teichoic acid biosynthesis</keyword>
<dbReference type="InterPro" id="IPR001296">
    <property type="entry name" value="Glyco_trans_1"/>
</dbReference>
<dbReference type="SUPFAM" id="SSF53756">
    <property type="entry name" value="UDP-Glycosyltransferase/glycogen phosphorylase"/>
    <property type="match status" value="2"/>
</dbReference>
<evidence type="ECO:0000313" key="9">
    <source>
        <dbReference type="Proteomes" id="UP000217784"/>
    </source>
</evidence>
<reference evidence="8 9" key="1">
    <citation type="journal article" date="2017" name="BMC Genomics">
        <title>Genomic analysis of methanogenic archaea reveals a shift towards energy conservation.</title>
        <authorList>
            <person name="Gilmore S.P."/>
            <person name="Henske J.K."/>
            <person name="Sexton J.A."/>
            <person name="Solomon K.V."/>
            <person name="Seppala S."/>
            <person name="Yoo J.I."/>
            <person name="Huyett L.M."/>
            <person name="Pressman A."/>
            <person name="Cogan J.Z."/>
            <person name="Kivenson V."/>
            <person name="Peng X."/>
            <person name="Tan Y."/>
            <person name="Valentine D.L."/>
            <person name="O'Malley M.A."/>
        </authorList>
    </citation>
    <scope>NUCLEOTIDE SEQUENCE [LARGE SCALE GENOMIC DNA]</scope>
    <source>
        <strain evidence="8 9">M.o.H.</strain>
    </source>
</reference>
<dbReference type="Proteomes" id="UP000217784">
    <property type="component" value="Unassembled WGS sequence"/>
</dbReference>
<organism evidence="8 9">
    <name type="scientific">Methanobacterium bryantii</name>
    <dbReference type="NCBI Taxonomy" id="2161"/>
    <lineage>
        <taxon>Archaea</taxon>
        <taxon>Methanobacteriati</taxon>
        <taxon>Methanobacteriota</taxon>
        <taxon>Methanomada group</taxon>
        <taxon>Methanobacteria</taxon>
        <taxon>Methanobacteriales</taxon>
        <taxon>Methanobacteriaceae</taxon>
        <taxon>Methanobacterium</taxon>
    </lineage>
</organism>
<dbReference type="InterPro" id="IPR043149">
    <property type="entry name" value="TagF_N"/>
</dbReference>
<comment type="similarity">
    <text evidence="2">Belongs to the CDP-glycerol glycerophosphotransferase family.</text>
</comment>
<dbReference type="InterPro" id="IPR043148">
    <property type="entry name" value="TagF_C"/>
</dbReference>
<evidence type="ECO:0000256" key="4">
    <source>
        <dbReference type="ARBA" id="ARBA00022679"/>
    </source>
</evidence>
<comment type="subcellular location">
    <subcellularLocation>
        <location evidence="1">Cell membrane</location>
        <topology evidence="1">Peripheral membrane protein</topology>
    </subcellularLocation>
</comment>
<evidence type="ECO:0000256" key="3">
    <source>
        <dbReference type="ARBA" id="ARBA00022475"/>
    </source>
</evidence>
<dbReference type="AlphaFoldDB" id="A0A2A2HAM3"/>
<dbReference type="Pfam" id="PF04464">
    <property type="entry name" value="Glyphos_transf"/>
    <property type="match status" value="1"/>
</dbReference>
<dbReference type="PANTHER" id="PTHR37316">
    <property type="entry name" value="TEICHOIC ACID GLYCEROL-PHOSPHATE PRIMASE"/>
    <property type="match status" value="1"/>
</dbReference>
<keyword evidence="3" id="KW-1003">Cell membrane</keyword>
<gene>
    <name evidence="8" type="ORF">ASJ80_15880</name>
</gene>
<dbReference type="GO" id="GO:0047355">
    <property type="term" value="F:CDP-glycerol glycerophosphotransferase activity"/>
    <property type="evidence" value="ECO:0007669"/>
    <property type="project" value="InterPro"/>
</dbReference>
<sequence length="833" mass="97868">MQLNKLIKDNKHFLKIRLGFFRRYLLNDNFKRNSLYNHYFNKLKVKKNVILYESSNAKRINGNPYALFRYLVDNPTYSNFTHVWSTNDLNSSIVKKYSSYKNVKFVLYNSKEYLKYLTSAKYLINDSTFPYYFIKKEDQIYVNIWHGTPLKYMGKDIKSTTSDHKNVQRNFLHTSYLINSNKYTADVLLRSHDVYTLYQGYIANIGYPSVDFVFNTDKRKLRELLGINDDETIVLYAPTWRGKSPNSVNDTVNEIFDHINKIKGNLPPKFRLFLKLHTYTMSFASPELKKIAIPDHLEINEMLSITDILITDYSSVFFEFLGTKKPVLFFCYDKNEYIKERGLYIPLEELPGPICETSEEVIDSLRNIKSIQKKYVNTYSSFTKKFAPNDDGNASKRVADLIFNNASFPENEVYKIKDERKKLLLYPSSLLNNEVTKDFINLVTNLDYQNYDIYVFLDQFSHEDIKTNILKLSKDVKILYKVGGFGFSLHNYFWHNRLMEEGIFNETVEKNIPRELYVNEAKRLFGTSNFDSVLDFRGSQKTSVILFAFGNFKRKYIYSHYLCNDYTNIFYSNKQKVAKNIKIIFSVYKYYDKVFTSIDPDLIDKTIFNEFPDLKNAFKPLKCPIDYKNILELAKDNIKTFDNINYHCEEYEMSDKKIKISGIALPNESYVNFVFLGKLIYKGGVSKLINAFNRVHSKYPNIRLYIIGNGSLEFYLKNQVLKRGLNNKIIIINSLSNPFWILNRCDCIISLFNTDKNISLMQALVLDKPLITIDNPNSKEIIDSYGIMVQNSEKSIAKGMIQFIENGYEQKHFDFVKYNEKTLSNFYNEVFDL</sequence>
<keyword evidence="4" id="KW-0808">Transferase</keyword>
<dbReference type="GO" id="GO:0016757">
    <property type="term" value="F:glycosyltransferase activity"/>
    <property type="evidence" value="ECO:0007669"/>
    <property type="project" value="InterPro"/>
</dbReference>
<evidence type="ECO:0000256" key="1">
    <source>
        <dbReference type="ARBA" id="ARBA00004202"/>
    </source>
</evidence>
<comment type="caution">
    <text evidence="8">The sequence shown here is derived from an EMBL/GenBank/DDBJ whole genome shotgun (WGS) entry which is preliminary data.</text>
</comment>
<feature type="domain" description="Glycosyl transferase family 1" evidence="7">
    <location>
        <begin position="666"/>
        <end position="818"/>
    </location>
</feature>
<dbReference type="InterPro" id="IPR007554">
    <property type="entry name" value="Glycerophosphate_synth"/>
</dbReference>
<name>A0A2A2HAM3_METBR</name>
<dbReference type="EMBL" id="LMVM01000001">
    <property type="protein sequence ID" value="PAV06303.1"/>
    <property type="molecule type" value="Genomic_DNA"/>
</dbReference>
<dbReference type="GO" id="GO:0005886">
    <property type="term" value="C:plasma membrane"/>
    <property type="evidence" value="ECO:0007669"/>
    <property type="project" value="UniProtKB-SubCell"/>
</dbReference>
<protein>
    <recommendedName>
        <fullName evidence="7">Glycosyl transferase family 1 domain-containing protein</fullName>
    </recommendedName>
</protein>
<dbReference type="OrthoDB" id="78053at2157"/>
<evidence type="ECO:0000313" key="8">
    <source>
        <dbReference type="EMBL" id="PAV06303.1"/>
    </source>
</evidence>
<dbReference type="Pfam" id="PF00534">
    <property type="entry name" value="Glycos_transf_1"/>
    <property type="match status" value="1"/>
</dbReference>
<evidence type="ECO:0000256" key="5">
    <source>
        <dbReference type="ARBA" id="ARBA00022944"/>
    </source>
</evidence>
<dbReference type="Gene3D" id="3.40.50.12580">
    <property type="match status" value="1"/>
</dbReference>
<dbReference type="PANTHER" id="PTHR37316:SF3">
    <property type="entry name" value="TEICHOIC ACID GLYCEROL-PHOSPHATE TRANSFERASE"/>
    <property type="match status" value="1"/>
</dbReference>
<dbReference type="RefSeq" id="WP_095651946.1">
    <property type="nucleotide sequence ID" value="NZ_LMVM01000001.1"/>
</dbReference>
<keyword evidence="9" id="KW-1185">Reference proteome</keyword>
<evidence type="ECO:0000256" key="6">
    <source>
        <dbReference type="ARBA" id="ARBA00023136"/>
    </source>
</evidence>
<evidence type="ECO:0000256" key="2">
    <source>
        <dbReference type="ARBA" id="ARBA00010488"/>
    </source>
</evidence>
<keyword evidence="6" id="KW-0472">Membrane</keyword>
<evidence type="ECO:0000259" key="7">
    <source>
        <dbReference type="Pfam" id="PF00534"/>
    </source>
</evidence>